<evidence type="ECO:0000256" key="6">
    <source>
        <dbReference type="ARBA" id="ARBA00023316"/>
    </source>
</evidence>
<evidence type="ECO:0000313" key="11">
    <source>
        <dbReference type="Proteomes" id="UP001165342"/>
    </source>
</evidence>
<dbReference type="PANTHER" id="PTHR41533">
    <property type="entry name" value="L,D-TRANSPEPTIDASE HI_1667-RELATED"/>
    <property type="match status" value="1"/>
</dbReference>
<feature type="active site" description="Proton donor/acceptor" evidence="7">
    <location>
        <position position="348"/>
    </location>
</feature>
<sequence>MKTKLLIAGLGASMTALLVAMPAGAQVGASGAAAAQASTMPVAASVSAFYDTHQAQSLWFQNGSAKPAVSQLIGVLQRAAFDGFAAGPQLAAQVQAAAAQAASKNPADISAAEKTLSSAWVQYVQAIRQPTAGMVYVFPVLQPQGTRADQILLTAAAAPSLEQHIASVSNVNSVYAQIRDAAWADAQSSGNLTPDPRLIANLDRLRSIPANGKFIVVDSGTQMLTMFENGRPYDSMKIVVGKPEYPTPMIASVMYYIVYNPYWNAPDHLVRKIAQNYLSMGDKYLKSRGYQVMKDWTASSGVVPSDQVDWKAVASGKVQIRIRQKPQDDNSMGELKFPFPNNLDIFLHDTPHKEYFAKANRNLSNGCVRLEDARRFGRWLLGTQPASPGTDAEIQVQLPRGVPVYLTYTTAQVQNGKIAYFSDPYHLDPAGGGAAKARGR</sequence>
<name>A0ABT0RYX9_9SPHN</name>
<gene>
    <name evidence="10" type="ORF">LZ538_01175</name>
</gene>
<dbReference type="InterPro" id="IPR005490">
    <property type="entry name" value="LD_TPept_cat_dom"/>
</dbReference>
<feature type="active site" description="Nucleophile" evidence="7">
    <location>
        <position position="367"/>
    </location>
</feature>
<dbReference type="PANTHER" id="PTHR41533:SF2">
    <property type="entry name" value="BLR7131 PROTEIN"/>
    <property type="match status" value="1"/>
</dbReference>
<evidence type="ECO:0000256" key="8">
    <source>
        <dbReference type="SAM" id="SignalP"/>
    </source>
</evidence>
<feature type="chain" id="PRO_5045248256" evidence="8">
    <location>
        <begin position="26"/>
        <end position="440"/>
    </location>
</feature>
<comment type="pathway">
    <text evidence="1 7">Cell wall biogenesis; peptidoglycan biosynthesis.</text>
</comment>
<evidence type="ECO:0000259" key="9">
    <source>
        <dbReference type="PROSITE" id="PS52029"/>
    </source>
</evidence>
<feature type="signal peptide" evidence="8">
    <location>
        <begin position="1"/>
        <end position="25"/>
    </location>
</feature>
<dbReference type="Gene3D" id="2.40.440.10">
    <property type="entry name" value="L,D-transpeptidase catalytic domain-like"/>
    <property type="match status" value="1"/>
</dbReference>
<dbReference type="EMBL" id="JAMGBE010000001">
    <property type="protein sequence ID" value="MCL6728666.1"/>
    <property type="molecule type" value="Genomic_DNA"/>
</dbReference>
<evidence type="ECO:0000256" key="5">
    <source>
        <dbReference type="ARBA" id="ARBA00022984"/>
    </source>
</evidence>
<organism evidence="10 11">
    <name type="scientific">Sphingomonas hankyongi</name>
    <dbReference type="NCBI Taxonomy" id="2908209"/>
    <lineage>
        <taxon>Bacteria</taxon>
        <taxon>Pseudomonadati</taxon>
        <taxon>Pseudomonadota</taxon>
        <taxon>Alphaproteobacteria</taxon>
        <taxon>Sphingomonadales</taxon>
        <taxon>Sphingomonadaceae</taxon>
        <taxon>Sphingomonas</taxon>
    </lineage>
</organism>
<dbReference type="RefSeq" id="WP_249830171.1">
    <property type="nucleotide sequence ID" value="NZ_JAMGBE010000001.1"/>
</dbReference>
<keyword evidence="5 7" id="KW-0573">Peptidoglycan synthesis</keyword>
<dbReference type="CDD" id="cd16913">
    <property type="entry name" value="YkuD_like"/>
    <property type="match status" value="1"/>
</dbReference>
<dbReference type="PROSITE" id="PS52029">
    <property type="entry name" value="LD_TPASE"/>
    <property type="match status" value="1"/>
</dbReference>
<keyword evidence="11" id="KW-1185">Reference proteome</keyword>
<evidence type="ECO:0000256" key="1">
    <source>
        <dbReference type="ARBA" id="ARBA00004752"/>
    </source>
</evidence>
<proteinExistence type="inferred from homology"/>
<dbReference type="InterPro" id="IPR045380">
    <property type="entry name" value="LD_TPept_scaffold_dom"/>
</dbReference>
<evidence type="ECO:0000256" key="4">
    <source>
        <dbReference type="ARBA" id="ARBA00022960"/>
    </source>
</evidence>
<dbReference type="Proteomes" id="UP001165342">
    <property type="component" value="Unassembled WGS sequence"/>
</dbReference>
<evidence type="ECO:0000256" key="7">
    <source>
        <dbReference type="PROSITE-ProRule" id="PRU01373"/>
    </source>
</evidence>
<dbReference type="InterPro" id="IPR052905">
    <property type="entry name" value="LD-transpeptidase_YkuD-like"/>
</dbReference>
<evidence type="ECO:0000256" key="3">
    <source>
        <dbReference type="ARBA" id="ARBA00022679"/>
    </source>
</evidence>
<evidence type="ECO:0000256" key="2">
    <source>
        <dbReference type="ARBA" id="ARBA00005992"/>
    </source>
</evidence>
<evidence type="ECO:0000313" key="10">
    <source>
        <dbReference type="EMBL" id="MCL6728666.1"/>
    </source>
</evidence>
<dbReference type="Pfam" id="PF20142">
    <property type="entry name" value="Scaffold"/>
    <property type="match status" value="1"/>
</dbReference>
<dbReference type="InterPro" id="IPR038063">
    <property type="entry name" value="Transpep_catalytic_dom"/>
</dbReference>
<protein>
    <submittedName>
        <fullName evidence="10">L,D-transpeptidase family protein</fullName>
    </submittedName>
</protein>
<keyword evidence="3" id="KW-0808">Transferase</keyword>
<reference evidence="10" key="1">
    <citation type="submission" date="2022-05" db="EMBL/GenBank/DDBJ databases">
        <authorList>
            <person name="Jo J.-H."/>
            <person name="Im W.-T."/>
        </authorList>
    </citation>
    <scope>NUCLEOTIDE SEQUENCE</scope>
    <source>
        <strain evidence="10">SE220</strain>
    </source>
</reference>
<comment type="similarity">
    <text evidence="2">Belongs to the YkuD family.</text>
</comment>
<dbReference type="SUPFAM" id="SSF141523">
    <property type="entry name" value="L,D-transpeptidase catalytic domain-like"/>
    <property type="match status" value="1"/>
</dbReference>
<feature type="domain" description="L,D-TPase catalytic" evidence="9">
    <location>
        <begin position="213"/>
        <end position="395"/>
    </location>
</feature>
<comment type="caution">
    <text evidence="10">The sequence shown here is derived from an EMBL/GenBank/DDBJ whole genome shotgun (WGS) entry which is preliminary data.</text>
</comment>
<dbReference type="Pfam" id="PF03734">
    <property type="entry name" value="YkuD"/>
    <property type="match status" value="1"/>
</dbReference>
<accession>A0ABT0RYX9</accession>
<keyword evidence="8" id="KW-0732">Signal</keyword>
<keyword evidence="4 7" id="KW-0133">Cell shape</keyword>
<keyword evidence="6 7" id="KW-0961">Cell wall biogenesis/degradation</keyword>